<feature type="compositionally biased region" description="Basic and acidic residues" evidence="1">
    <location>
        <begin position="238"/>
        <end position="283"/>
    </location>
</feature>
<evidence type="ECO:0000313" key="2">
    <source>
        <dbReference type="EMBL" id="JAT87720.1"/>
    </source>
</evidence>
<feature type="compositionally biased region" description="Basic residues" evidence="1">
    <location>
        <begin position="36"/>
        <end position="46"/>
    </location>
</feature>
<feature type="compositionally biased region" description="Basic and acidic residues" evidence="1">
    <location>
        <begin position="97"/>
        <end position="125"/>
    </location>
</feature>
<name>A0A1E1WL26_PECGO</name>
<feature type="compositionally biased region" description="Basic and acidic residues" evidence="1">
    <location>
        <begin position="64"/>
        <end position="87"/>
    </location>
</feature>
<proteinExistence type="predicted"/>
<evidence type="ECO:0000256" key="1">
    <source>
        <dbReference type="SAM" id="MobiDB-lite"/>
    </source>
</evidence>
<gene>
    <name evidence="2" type="ORF">g.17830</name>
</gene>
<feature type="compositionally biased region" description="Basic and acidic residues" evidence="1">
    <location>
        <begin position="168"/>
        <end position="185"/>
    </location>
</feature>
<dbReference type="OrthoDB" id="446168at2759"/>
<feature type="non-terminal residue" evidence="2">
    <location>
        <position position="341"/>
    </location>
</feature>
<reference evidence="2" key="1">
    <citation type="submission" date="2015-09" db="EMBL/GenBank/DDBJ databases">
        <title>De novo assembly of Pectinophora gossypiella (Pink Bollworm) gut transcriptome.</title>
        <authorList>
            <person name="Tassone E.E."/>
        </authorList>
    </citation>
    <scope>NUCLEOTIDE SEQUENCE</scope>
</reference>
<feature type="compositionally biased region" description="Basic and acidic residues" evidence="1">
    <location>
        <begin position="133"/>
        <end position="161"/>
    </location>
</feature>
<dbReference type="EMBL" id="GDQN01003334">
    <property type="protein sequence ID" value="JAT87720.1"/>
    <property type="molecule type" value="Transcribed_RNA"/>
</dbReference>
<dbReference type="AlphaFoldDB" id="A0A1E1WL26"/>
<sequence>MSKDIRSYFQTKKPAKPVLPDDDDDVIPESPDVQIKSKKKESRKKRCLSDSDDEIFTSKKKKPTHEESKSSQKKKTPDKPTLKEVKVIDMFGSGPIKRTEPLVKKVKKNTETGIHSDDEFEKSLLEVDALEESLTKDIKKEKSPSKEPKECTHSKKDDKSPNKNVPKSIDKKDKDKSQVSKDKSPTKLNGDGHSQEIKDKHKHHKSGGHSEAKKDKNSKHQSESPSKKQTSEAITSDFQKKEKKDKHEKDKKDGHDKDKSKKSTSHSKIEDAGTSKDKKRDFSEFVDSDISIIEEHDDDKHKNKRKKLDKSLNESVLTDEERHERKMQCAALYKSYLNRSG</sequence>
<feature type="compositionally biased region" description="Basic and acidic residues" evidence="1">
    <location>
        <begin position="208"/>
        <end position="230"/>
    </location>
</feature>
<protein>
    <submittedName>
        <fullName evidence="2">Uncharacterized protein</fullName>
    </submittedName>
</protein>
<accession>A0A1E1WL26</accession>
<organism evidence="2">
    <name type="scientific">Pectinophora gossypiella</name>
    <name type="common">Cotton pink bollworm</name>
    <name type="synonym">Depressaria gossypiella</name>
    <dbReference type="NCBI Taxonomy" id="13191"/>
    <lineage>
        <taxon>Eukaryota</taxon>
        <taxon>Metazoa</taxon>
        <taxon>Ecdysozoa</taxon>
        <taxon>Arthropoda</taxon>
        <taxon>Hexapoda</taxon>
        <taxon>Insecta</taxon>
        <taxon>Pterygota</taxon>
        <taxon>Neoptera</taxon>
        <taxon>Endopterygota</taxon>
        <taxon>Lepidoptera</taxon>
        <taxon>Glossata</taxon>
        <taxon>Ditrysia</taxon>
        <taxon>Gelechioidea</taxon>
        <taxon>Gelechiidae</taxon>
        <taxon>Apatetrinae</taxon>
        <taxon>Pectinophora</taxon>
    </lineage>
</organism>
<feature type="region of interest" description="Disordered" evidence="1">
    <location>
        <begin position="1"/>
        <end position="324"/>
    </location>
</feature>